<dbReference type="Pfam" id="PF00743">
    <property type="entry name" value="FMO-like"/>
    <property type="match status" value="1"/>
</dbReference>
<dbReference type="GO" id="GO:0004499">
    <property type="term" value="F:N,N-dimethylaniline monooxygenase activity"/>
    <property type="evidence" value="ECO:0007669"/>
    <property type="project" value="InterPro"/>
</dbReference>
<dbReference type="Proteomes" id="UP000182444">
    <property type="component" value="Chromosome 1E"/>
</dbReference>
<sequence>MSSKNGTGHTDTSGVDKEELISRFEHLNNLEPSEWAEKILSRPPLGRDAVKVVISGAGLAGITTGIILSNKVDNIDLTILERSPESGGVWFDNHYPGVACDVPSHAYQLSFDPKKDWNRAYAKGPDIKRYWQSRAKKYGLENKIKFRHNIDEAKWDEKTHQWVLQVEELEARKKSEIRTDIFISSSGSLNNPRYPPHQPGFDSFQGIKFHPQKWPEGLDLTGKRVALIGNGATGVQILPQIAEKAAHVDHYAKSATWIGHTLYGKGVPGYVDYTDEEIKAIETDEEYHKFRKALHTKIGGKYNYFFYGTPAFREGIKELLAIAWLRVGKDPELFKKVIPLYTPGPRRLLPAPGYLEALTRSNVDYHLGEVKEFTKDGVIGFDGVERKVDVVIAATGYIKSNGQGFTPNFDIIGQDGYTLREHFSPLESKLGYSASYLGLSAPGFPNFFYTLSVNSYIPETTAPVTAEVQASYIARVIRKKQLEKILSIVPSLEATKAFNRRLAELSEAVSLTKGTGIYSERTRDGDSRLKIAWPGSVSHAVAVLREPRWEDYDYEYEDNDDPFAYFGSGKTWIDDHEGDRTFYLSEPGSITARNLHEGWISVPSDGPPSAPHSK</sequence>
<dbReference type="InterPro" id="IPR051209">
    <property type="entry name" value="FAD-bind_Monooxygenase_sf"/>
</dbReference>
<gene>
    <name evidence="5" type="ORF">YALI1_E24956g</name>
</gene>
<dbReference type="VEuPathDB" id="FungiDB:YALI1_E24956g"/>
<dbReference type="AlphaFoldDB" id="A0A1D8NJC9"/>
<dbReference type="InterPro" id="IPR020946">
    <property type="entry name" value="Flavin_mOase-like"/>
</dbReference>
<evidence type="ECO:0000313" key="6">
    <source>
        <dbReference type="Proteomes" id="UP000182444"/>
    </source>
</evidence>
<dbReference type="OrthoDB" id="74360at2759"/>
<dbReference type="PANTHER" id="PTHR42877">
    <property type="entry name" value="L-ORNITHINE N(5)-MONOOXYGENASE-RELATED"/>
    <property type="match status" value="1"/>
</dbReference>
<dbReference type="KEGG" id="yli:2911848"/>
<keyword evidence="4" id="KW-0560">Oxidoreductase</keyword>
<dbReference type="GO" id="GO:0050661">
    <property type="term" value="F:NADP binding"/>
    <property type="evidence" value="ECO:0007669"/>
    <property type="project" value="InterPro"/>
</dbReference>
<accession>A0A1D8NJC9</accession>
<evidence type="ECO:0000256" key="2">
    <source>
        <dbReference type="ARBA" id="ARBA00022630"/>
    </source>
</evidence>
<proteinExistence type="inferred from homology"/>
<evidence type="ECO:0000256" key="3">
    <source>
        <dbReference type="ARBA" id="ARBA00022827"/>
    </source>
</evidence>
<dbReference type="eggNOG" id="KOG1399">
    <property type="taxonomic scope" value="Eukaryota"/>
</dbReference>
<organism evidence="5 6">
    <name type="scientific">Yarrowia lipolytica</name>
    <name type="common">Candida lipolytica</name>
    <dbReference type="NCBI Taxonomy" id="4952"/>
    <lineage>
        <taxon>Eukaryota</taxon>
        <taxon>Fungi</taxon>
        <taxon>Dikarya</taxon>
        <taxon>Ascomycota</taxon>
        <taxon>Saccharomycotina</taxon>
        <taxon>Dipodascomycetes</taxon>
        <taxon>Dipodascales</taxon>
        <taxon>Dipodascales incertae sedis</taxon>
        <taxon>Yarrowia</taxon>
    </lineage>
</organism>
<dbReference type="RefSeq" id="XP_504212.2">
    <property type="nucleotide sequence ID" value="XM_504212.2"/>
</dbReference>
<evidence type="ECO:0000313" key="5">
    <source>
        <dbReference type="EMBL" id="AOW05733.1"/>
    </source>
</evidence>
<reference evidence="5 6" key="1">
    <citation type="journal article" date="2016" name="PLoS ONE">
        <title>Sequence Assembly of Yarrowia lipolytica Strain W29/CLIB89 Shows Transposable Element Diversity.</title>
        <authorList>
            <person name="Magnan C."/>
            <person name="Yu J."/>
            <person name="Chang I."/>
            <person name="Jahn E."/>
            <person name="Kanomata Y."/>
            <person name="Wu J."/>
            <person name="Zeller M."/>
            <person name="Oakes M."/>
            <person name="Baldi P."/>
            <person name="Sandmeyer S."/>
        </authorList>
    </citation>
    <scope>NUCLEOTIDE SEQUENCE [LARGE SCALE GENOMIC DNA]</scope>
    <source>
        <strain evidence="6">CLIB89(W29)</strain>
    </source>
</reference>
<dbReference type="VEuPathDB" id="FungiDB:YALI0_E20999g"/>
<dbReference type="GeneID" id="2911848"/>
<evidence type="ECO:0000256" key="1">
    <source>
        <dbReference type="ARBA" id="ARBA00010139"/>
    </source>
</evidence>
<dbReference type="EMBL" id="CP017557">
    <property type="protein sequence ID" value="AOW05733.1"/>
    <property type="molecule type" value="Genomic_DNA"/>
</dbReference>
<evidence type="ECO:0000256" key="4">
    <source>
        <dbReference type="ARBA" id="ARBA00023002"/>
    </source>
</evidence>
<dbReference type="SUPFAM" id="SSF51905">
    <property type="entry name" value="FAD/NAD(P)-binding domain"/>
    <property type="match status" value="2"/>
</dbReference>
<name>A0A1D8NJC9_YARLL</name>
<keyword evidence="3" id="KW-0274">FAD</keyword>
<comment type="similarity">
    <text evidence="1">Belongs to the FAD-binding monooxygenase family.</text>
</comment>
<dbReference type="PANTHER" id="PTHR42877:SF4">
    <property type="entry name" value="FAD_NAD(P)-BINDING DOMAIN-CONTAINING PROTEIN-RELATED"/>
    <property type="match status" value="1"/>
</dbReference>
<dbReference type="InterPro" id="IPR036188">
    <property type="entry name" value="FAD/NAD-bd_sf"/>
</dbReference>
<dbReference type="Gene3D" id="3.50.50.60">
    <property type="entry name" value="FAD/NAD(P)-binding domain"/>
    <property type="match status" value="2"/>
</dbReference>
<dbReference type="GO" id="GO:0050660">
    <property type="term" value="F:flavin adenine dinucleotide binding"/>
    <property type="evidence" value="ECO:0007669"/>
    <property type="project" value="InterPro"/>
</dbReference>
<protein>
    <submittedName>
        <fullName evidence="5">Uncharacterized protein</fullName>
    </submittedName>
</protein>
<keyword evidence="2" id="KW-0285">Flavoprotein</keyword>